<name>A0A1H9PT91_9CORY</name>
<proteinExistence type="predicted"/>
<dbReference type="STRING" id="1121357.SAMN05661109_00452"/>
<reference evidence="2" key="1">
    <citation type="submission" date="2016-10" db="EMBL/GenBank/DDBJ databases">
        <authorList>
            <person name="Varghese N."/>
            <person name="Submissions S."/>
        </authorList>
    </citation>
    <scope>NUCLEOTIDE SEQUENCE [LARGE SCALE GENOMIC DNA]</scope>
    <source>
        <strain evidence="2">DSM 20524</strain>
    </source>
</reference>
<protein>
    <submittedName>
        <fullName evidence="1">Uncharacterized protein</fullName>
    </submittedName>
</protein>
<dbReference type="EMBL" id="FOGQ01000001">
    <property type="protein sequence ID" value="SER51437.1"/>
    <property type="molecule type" value="Genomic_DNA"/>
</dbReference>
<sequence>MAVFATVHTSRNKATGATEQVQAVSYEILGHRVVQLVTDVAPAVAVVSEVADSDPTVTAVGYAEPQSDEYPAWAITHYPEFTRDAVTSMQETAWLRRNLHLSATKLKKRAQDTGAALAETAAQIAPLFLEEAARILADNGKLKEAQQLFGQARKIERDKNLDKDPQRHAKAMREFARLGAIGAREISAEAKTATFDELLELNAYRLNAKHTPHKRMLAELRKAAKADRLDPQAAELAIAEALAPTPGFQRAGRELIDELSPYFSQLSNWRELLRADFRDLTMKQTFEIWENTGLLDKIRANPKEHAAWVLELVDSNMASPHRNQNQDGLILEIRRAQFPDGINSPGSPEKFEPILIDVVHVGVLNELLAQGIPLQYAPNARTFITRLPERTDNRMGPATRLDTLANDEDAMQLVYANYDHYPQGWYGSSIVQLLQFEGGIEVARLALERYLAQQEQEDATALASQSWIKQRKKSIETMALATLNRHFPELVDRLLRFDPVSALARRLRTGHFAELTWPTYEHAMSEMLRKGHHVDAIYVHSSYPGVTMMAGGDIAYVEGDTLQWYTTEQVATGNDWPRCAWKVGEDIVIITPIGSTYDVNSVHLHWVKAGTEYEVPVTGQFELSGTETSFAVDGGRLTASGFLAEGGTLETYRSGSVVYIDGAYYTEDNNSYFAWINGQWAQVDPPVVNGQHKGWVSEFTVGTPEWGSLCSTSSEKYRYGMPEHADVRTSDGAEYPDEIGLTAPRPGGGHFLFTYSYHSLRSKQVWTQPTLAGRHHLDRTSTVATASAGDFTIQLPLSAIGNLVSRDEAASRALRAIRNDDVRRIFNQPDKKTIASTIGSTDPVIVEMVLRTVTSVHEGLGGMNPSAPFASTRAMLDSEFATLTDDSVVTSAIKGSDLSHDLGPHGAFTRFEGAENFPLAAYNAWRTVEEKASFDEMRQAETILWLAGNEAAYVGSLLSPVTRSFMPSISRWHEWISAMRTLINAGVLGSEWTCVEVDSATRSNIQAPGFMMSSWGAWRNAYVCVTRLSGDELEGCTIVRPGPEAALSAQQFHRVLDVLEQQLNTDHAVGLEAMHQGDLAEIEARTGLTPNMIAYQLCGFRWQFLENETVFGFTKAQKETLWKIPQHGRRNSGTSSAVSAKRLDFRLAVLPDQPEDFVRGRLNVEGVHQWWLHLTGQDQH</sequence>
<organism evidence="1 2">
    <name type="scientific">Corynebacterium cystitidis DSM 20524</name>
    <dbReference type="NCBI Taxonomy" id="1121357"/>
    <lineage>
        <taxon>Bacteria</taxon>
        <taxon>Bacillati</taxon>
        <taxon>Actinomycetota</taxon>
        <taxon>Actinomycetes</taxon>
        <taxon>Mycobacteriales</taxon>
        <taxon>Corynebacteriaceae</taxon>
        <taxon>Corynebacterium</taxon>
    </lineage>
</organism>
<accession>A0A1H9PT91</accession>
<evidence type="ECO:0000313" key="1">
    <source>
        <dbReference type="EMBL" id="SER51437.1"/>
    </source>
</evidence>
<gene>
    <name evidence="1" type="ORF">SAMN05661109_00452</name>
</gene>
<dbReference type="RefSeq" id="WP_092255492.1">
    <property type="nucleotide sequence ID" value="NZ_CP047199.1"/>
</dbReference>
<dbReference type="Proteomes" id="UP000198929">
    <property type="component" value="Unassembled WGS sequence"/>
</dbReference>
<evidence type="ECO:0000313" key="2">
    <source>
        <dbReference type="Proteomes" id="UP000198929"/>
    </source>
</evidence>
<dbReference type="AlphaFoldDB" id="A0A1H9PT91"/>
<keyword evidence="2" id="KW-1185">Reference proteome</keyword>